<evidence type="ECO:0000313" key="4">
    <source>
        <dbReference type="Proteomes" id="UP000292685"/>
    </source>
</evidence>
<dbReference type="EMBL" id="SHLA01000001">
    <property type="protein sequence ID" value="RZU63603.1"/>
    <property type="molecule type" value="Genomic_DNA"/>
</dbReference>
<protein>
    <recommendedName>
        <fullName evidence="5">PknH-like protein</fullName>
    </recommendedName>
</protein>
<sequence length="245" mass="25699">MRPVHGIALSLAVPALLLTSCSASPSAPLSSSPSVSDSEKPEPTDAASSIELDDALLSVSDMPGEGWTEEGTEALNLADGRLTDPGDLAICVGDLAGVITEPAPGSSRIFTTSAGDSTTVVTSSVFRTDQDRDLVQVFDARIDECEPTEVPESGREPTTVTLERLEPTVDDTVATITHMHDANEKSLVPERRDYARITALGGYLVVTGYTLMPPVAEISDAQLEEHSALHELAVSRADETIAAAG</sequence>
<proteinExistence type="predicted"/>
<feature type="chain" id="PRO_5039290921" description="PknH-like protein" evidence="2">
    <location>
        <begin position="24"/>
        <end position="245"/>
    </location>
</feature>
<keyword evidence="2" id="KW-0732">Signal</keyword>
<evidence type="ECO:0000313" key="3">
    <source>
        <dbReference type="EMBL" id="RZU63603.1"/>
    </source>
</evidence>
<feature type="signal peptide" evidence="2">
    <location>
        <begin position="1"/>
        <end position="23"/>
    </location>
</feature>
<keyword evidence="4" id="KW-1185">Reference proteome</keyword>
<feature type="compositionally biased region" description="Low complexity" evidence="1">
    <location>
        <begin position="22"/>
        <end position="36"/>
    </location>
</feature>
<name>A0A4Q8AIG0_9MICC</name>
<reference evidence="3 4" key="1">
    <citation type="submission" date="2019-02" db="EMBL/GenBank/DDBJ databases">
        <title>Sequencing the genomes of 1000 actinobacteria strains.</title>
        <authorList>
            <person name="Klenk H.-P."/>
        </authorList>
    </citation>
    <scope>NUCLEOTIDE SEQUENCE [LARGE SCALE GENOMIC DNA]</scope>
    <source>
        <strain evidence="3 4">DSM 17364</strain>
    </source>
</reference>
<evidence type="ECO:0000256" key="2">
    <source>
        <dbReference type="SAM" id="SignalP"/>
    </source>
</evidence>
<dbReference type="AlphaFoldDB" id="A0A4Q8AIG0"/>
<feature type="region of interest" description="Disordered" evidence="1">
    <location>
        <begin position="22"/>
        <end position="49"/>
    </location>
</feature>
<evidence type="ECO:0008006" key="5">
    <source>
        <dbReference type="Google" id="ProtNLM"/>
    </source>
</evidence>
<accession>A0A4Q8AIG0</accession>
<evidence type="ECO:0000256" key="1">
    <source>
        <dbReference type="SAM" id="MobiDB-lite"/>
    </source>
</evidence>
<dbReference type="Proteomes" id="UP000292685">
    <property type="component" value="Unassembled WGS sequence"/>
</dbReference>
<organism evidence="3 4">
    <name type="scientific">Zhihengliuella halotolerans</name>
    <dbReference type="NCBI Taxonomy" id="370736"/>
    <lineage>
        <taxon>Bacteria</taxon>
        <taxon>Bacillati</taxon>
        <taxon>Actinomycetota</taxon>
        <taxon>Actinomycetes</taxon>
        <taxon>Micrococcales</taxon>
        <taxon>Micrococcaceae</taxon>
        <taxon>Zhihengliuella</taxon>
    </lineage>
</organism>
<comment type="caution">
    <text evidence="3">The sequence shown here is derived from an EMBL/GenBank/DDBJ whole genome shotgun (WGS) entry which is preliminary data.</text>
</comment>
<gene>
    <name evidence="3" type="ORF">EV380_3224</name>
</gene>
<dbReference type="PROSITE" id="PS51257">
    <property type="entry name" value="PROKAR_LIPOPROTEIN"/>
    <property type="match status" value="1"/>
</dbReference>